<dbReference type="EMBL" id="QWLB01000001">
    <property type="protein sequence ID" value="RIH94021.1"/>
    <property type="molecule type" value="Genomic_DNA"/>
</dbReference>
<reference evidence="1 2" key="1">
    <citation type="submission" date="2018-08" db="EMBL/GenBank/DDBJ databases">
        <title>Meiothermus granaticius genome AF-68 sequencing project.</title>
        <authorList>
            <person name="Da Costa M.S."/>
            <person name="Albuquerque L."/>
            <person name="Raposo P."/>
            <person name="Froufe H.J.C."/>
            <person name="Barroso C.S."/>
            <person name="Egas C."/>
        </authorList>
    </citation>
    <scope>NUCLEOTIDE SEQUENCE [LARGE SCALE GENOMIC DNA]</scope>
    <source>
        <strain evidence="1 2">AF-68</strain>
    </source>
</reference>
<protein>
    <submittedName>
        <fullName evidence="1">Uncharacterized protein</fullName>
    </submittedName>
</protein>
<gene>
    <name evidence="1" type="ORF">Mgrana_00107</name>
</gene>
<organism evidence="1 2">
    <name type="scientific">Meiothermus granaticius NBRC 107808</name>
    <dbReference type="NCBI Taxonomy" id="1227551"/>
    <lineage>
        <taxon>Bacteria</taxon>
        <taxon>Thermotogati</taxon>
        <taxon>Deinococcota</taxon>
        <taxon>Deinococci</taxon>
        <taxon>Thermales</taxon>
        <taxon>Thermaceae</taxon>
        <taxon>Meiothermus</taxon>
    </lineage>
</organism>
<evidence type="ECO:0000313" key="1">
    <source>
        <dbReference type="EMBL" id="RIH94021.1"/>
    </source>
</evidence>
<proteinExistence type="predicted"/>
<dbReference type="RefSeq" id="WP_119355648.1">
    <property type="nucleotide sequence ID" value="NZ_BJXM01000022.1"/>
</dbReference>
<keyword evidence="2" id="KW-1185">Reference proteome</keyword>
<comment type="caution">
    <text evidence="1">The sequence shown here is derived from an EMBL/GenBank/DDBJ whole genome shotgun (WGS) entry which is preliminary data.</text>
</comment>
<name>A0A399FFN1_9DEIN</name>
<dbReference type="AlphaFoldDB" id="A0A399FFN1"/>
<sequence length="217" mass="24022">MQLPLFAFTQGELLPVGAVFVSLAHRHFDLILPVWTVVEVRAQATQSGADVGYLAQALPLGCYGELLSYHPHRKVTDTGLRFPLPPAEEIDTWFRAVGRVSWHIDAWSLTRDGSIATVYGGEDGGEVVRVREDGILYVRYAPLPQEADLVAGLEALGIPWRPGEVNVANYSALLEWSYSTTVGFSFPSLAINENGIRRQTWQTNWQKKLNWAGPSSS</sequence>
<evidence type="ECO:0000313" key="2">
    <source>
        <dbReference type="Proteomes" id="UP000266178"/>
    </source>
</evidence>
<accession>A0A399FFN1</accession>
<dbReference type="Proteomes" id="UP000266178">
    <property type="component" value="Unassembled WGS sequence"/>
</dbReference>